<reference evidence="5 6" key="1">
    <citation type="submission" date="2023-10" db="EMBL/GenBank/DDBJ databases">
        <authorList>
            <person name="Venkata Ramana C."/>
            <person name="Sasikala C."/>
            <person name="Dhurka M."/>
        </authorList>
    </citation>
    <scope>NUCLEOTIDE SEQUENCE [LARGE SCALE GENOMIC DNA]</scope>
    <source>
        <strain evidence="5 6">KCTC 32151</strain>
    </source>
</reference>
<dbReference type="InterPro" id="IPR029016">
    <property type="entry name" value="GAF-like_dom_sf"/>
</dbReference>
<organism evidence="5 6">
    <name type="scientific">Nitratireductor aquimarinus</name>
    <dbReference type="NCBI Taxonomy" id="889300"/>
    <lineage>
        <taxon>Bacteria</taxon>
        <taxon>Pseudomonadati</taxon>
        <taxon>Pseudomonadota</taxon>
        <taxon>Alphaproteobacteria</taxon>
        <taxon>Hyphomicrobiales</taxon>
        <taxon>Phyllobacteriaceae</taxon>
        <taxon>Nitratireductor</taxon>
    </lineage>
</organism>
<dbReference type="Gene3D" id="1.10.10.10">
    <property type="entry name" value="Winged helix-like DNA-binding domain superfamily/Winged helix DNA-binding domain"/>
    <property type="match status" value="1"/>
</dbReference>
<evidence type="ECO:0000313" key="5">
    <source>
        <dbReference type="EMBL" id="MDV6228486.1"/>
    </source>
</evidence>
<comment type="caution">
    <text evidence="5">The sequence shown here is derived from an EMBL/GenBank/DDBJ whole genome shotgun (WGS) entry which is preliminary data.</text>
</comment>
<feature type="domain" description="HTH marR-type" evidence="4">
    <location>
        <begin position="2"/>
        <end position="43"/>
    </location>
</feature>
<evidence type="ECO:0000256" key="3">
    <source>
        <dbReference type="SAM" id="MobiDB-lite"/>
    </source>
</evidence>
<evidence type="ECO:0000259" key="4">
    <source>
        <dbReference type="Pfam" id="PF01047"/>
    </source>
</evidence>
<dbReference type="InterPro" id="IPR050707">
    <property type="entry name" value="HTH_MetabolicPath_Reg"/>
</dbReference>
<evidence type="ECO:0000256" key="1">
    <source>
        <dbReference type="ARBA" id="ARBA00023015"/>
    </source>
</evidence>
<dbReference type="PANTHER" id="PTHR30136:SF35">
    <property type="entry name" value="HTH-TYPE TRANSCRIPTIONAL REGULATOR RV1719"/>
    <property type="match status" value="1"/>
</dbReference>
<name>A0ABU4AQP0_9HYPH</name>
<dbReference type="EMBL" id="JAWLIP010000010">
    <property type="protein sequence ID" value="MDV6228486.1"/>
    <property type="molecule type" value="Genomic_DNA"/>
</dbReference>
<accession>A0ABU4AQP0</accession>
<keyword evidence="2" id="KW-0804">Transcription</keyword>
<dbReference type="InterPro" id="IPR036388">
    <property type="entry name" value="WH-like_DNA-bd_sf"/>
</dbReference>
<gene>
    <name evidence="5" type="ORF">R2G56_19525</name>
</gene>
<dbReference type="SUPFAM" id="SSF46785">
    <property type="entry name" value="Winged helix' DNA-binding domain"/>
    <property type="match status" value="1"/>
</dbReference>
<protein>
    <submittedName>
        <fullName evidence="5">MarR family transcriptional regulator</fullName>
    </submittedName>
</protein>
<dbReference type="InterPro" id="IPR036390">
    <property type="entry name" value="WH_DNA-bd_sf"/>
</dbReference>
<sequence length="239" mass="25785">MELVRRLSDEGPMTSEELAQSLSLRSDTTAKLLKTLEMHGFVEPARFAKRFQPGRMAGTLSEKFLGDTPVTDIARPVLQALADQHDGIGTLVVADRDEALLLVTCSGPTRQNAHECHVGSTYSLPFTAGGHALLFTMHNAADEPIAERGYNEVETRALEESFAFFCASGCFRTPLPECDLLLLGAPLHLSNAVLALELAIPDGSGASRDTTAAVKDLLSAVELIQRKCSTLGVRYLEDS</sequence>
<dbReference type="PANTHER" id="PTHR30136">
    <property type="entry name" value="HELIX-TURN-HELIX TRANSCRIPTIONAL REGULATOR, ICLR FAMILY"/>
    <property type="match status" value="1"/>
</dbReference>
<keyword evidence="6" id="KW-1185">Reference proteome</keyword>
<dbReference type="InterPro" id="IPR000835">
    <property type="entry name" value="HTH_MarR-typ"/>
</dbReference>
<dbReference type="Pfam" id="PF01047">
    <property type="entry name" value="MarR"/>
    <property type="match status" value="1"/>
</dbReference>
<keyword evidence="1" id="KW-0805">Transcription regulation</keyword>
<dbReference type="SUPFAM" id="SSF55781">
    <property type="entry name" value="GAF domain-like"/>
    <property type="match status" value="1"/>
</dbReference>
<proteinExistence type="predicted"/>
<evidence type="ECO:0000256" key="2">
    <source>
        <dbReference type="ARBA" id="ARBA00023163"/>
    </source>
</evidence>
<evidence type="ECO:0000313" key="6">
    <source>
        <dbReference type="Proteomes" id="UP001185659"/>
    </source>
</evidence>
<dbReference type="Gene3D" id="3.30.450.40">
    <property type="match status" value="1"/>
</dbReference>
<dbReference type="Proteomes" id="UP001185659">
    <property type="component" value="Unassembled WGS sequence"/>
</dbReference>
<feature type="region of interest" description="Disordered" evidence="3">
    <location>
        <begin position="1"/>
        <end position="21"/>
    </location>
</feature>